<sequence length="577" mass="63326">MDLTPRLFDPTGSVLTWVQVFGSLTLIVLAIALLAAIIAGGASGAKGFFRSLAAGAADLVKVSGGHVWAIAQLTWREALRRRALYVFALFGVLFMFAGWFLSNSGNRPADQVKVYVSFVLTVIGWLTLLVMLLLSCWGIPEDIRRRSLHTVVTKPARRSEVVLGRMLGYSLIGTVILAAMGLVGYIWIARQADGADVEEALVARRPVFAMEDEYVVDPETGQTYLKQRGLQFWDREGRPTDKGLNVGNIWEYRGYVDGASRMYAAYTFDGVTEDVFRDVTLEDAATGERTEGQVLQFESDFEGFRTIKGNMNRGLLIQFTYVNPETGLRAPDPKLIELQEFDGNVHNLPVKFASRDPETGELANYDLLRDFVTDEGRLTVEVRSLDPQQLLGMGQADLFIRPPDGPFELSYLGSIVALWLKMILLVALGVTAGTFVKGPVATLLVFTLLIVGQRAHSLMNELVVGVFQPDNLAGSDQGGPIEAAYRILTHMNTVKQMEEGVGTTIIQTLDQGILFLMWALSHVIPDFSAFDTAARTAEGFAIPAGDLGWAALVTLGFLIPCYIVGTLSLRSRELEAK</sequence>
<dbReference type="OrthoDB" id="231083at2"/>
<keyword evidence="1" id="KW-1133">Transmembrane helix</keyword>
<protein>
    <submittedName>
        <fullName evidence="2">ABC-2 family transporter protein</fullName>
    </submittedName>
</protein>
<accession>A0A517PAY0</accession>
<dbReference type="AlphaFoldDB" id="A0A517PAY0"/>
<evidence type="ECO:0000256" key="1">
    <source>
        <dbReference type="SAM" id="Phobius"/>
    </source>
</evidence>
<dbReference type="Proteomes" id="UP000318741">
    <property type="component" value="Chromosome"/>
</dbReference>
<dbReference type="PANTHER" id="PTHR43471:SF10">
    <property type="entry name" value="SLL1107 PROTEIN"/>
    <property type="match status" value="1"/>
</dbReference>
<evidence type="ECO:0000313" key="3">
    <source>
        <dbReference type="Proteomes" id="UP000318741"/>
    </source>
</evidence>
<feature type="transmembrane region" description="Helical" evidence="1">
    <location>
        <begin position="20"/>
        <end position="42"/>
    </location>
</feature>
<feature type="transmembrane region" description="Helical" evidence="1">
    <location>
        <begin position="83"/>
        <end position="102"/>
    </location>
</feature>
<name>A0A517PAY0_9PLAN</name>
<feature type="transmembrane region" description="Helical" evidence="1">
    <location>
        <begin position="167"/>
        <end position="188"/>
    </location>
</feature>
<reference evidence="2 3" key="1">
    <citation type="submission" date="2019-02" db="EMBL/GenBank/DDBJ databases">
        <title>Deep-cultivation of Planctomycetes and their phenomic and genomic characterization uncovers novel biology.</title>
        <authorList>
            <person name="Wiegand S."/>
            <person name="Jogler M."/>
            <person name="Boedeker C."/>
            <person name="Pinto D."/>
            <person name="Vollmers J."/>
            <person name="Rivas-Marin E."/>
            <person name="Kohn T."/>
            <person name="Peeters S.H."/>
            <person name="Heuer A."/>
            <person name="Rast P."/>
            <person name="Oberbeckmann S."/>
            <person name="Bunk B."/>
            <person name="Jeske O."/>
            <person name="Meyerdierks A."/>
            <person name="Storesund J.E."/>
            <person name="Kallscheuer N."/>
            <person name="Luecker S."/>
            <person name="Lage O.M."/>
            <person name="Pohl T."/>
            <person name="Merkel B.J."/>
            <person name="Hornburger P."/>
            <person name="Mueller R.-W."/>
            <person name="Bruemmer F."/>
            <person name="Labrenz M."/>
            <person name="Spormann A.M."/>
            <person name="Op den Camp H."/>
            <person name="Overmann J."/>
            <person name="Amann R."/>
            <person name="Jetten M.S.M."/>
            <person name="Mascher T."/>
            <person name="Medema M.H."/>
            <person name="Devos D.P."/>
            <person name="Kaster A.-K."/>
            <person name="Ovreas L."/>
            <person name="Rohde M."/>
            <person name="Galperin M.Y."/>
            <person name="Jogler C."/>
        </authorList>
    </citation>
    <scope>NUCLEOTIDE SEQUENCE [LARGE SCALE GENOMIC DNA]</scope>
    <source>
        <strain evidence="2 3">CA12</strain>
    </source>
</reference>
<evidence type="ECO:0000313" key="2">
    <source>
        <dbReference type="EMBL" id="QDT16530.1"/>
    </source>
</evidence>
<keyword evidence="1" id="KW-0812">Transmembrane</keyword>
<dbReference type="PANTHER" id="PTHR43471">
    <property type="entry name" value="ABC TRANSPORTER PERMEASE"/>
    <property type="match status" value="1"/>
</dbReference>
<organism evidence="2 3">
    <name type="scientific">Alienimonas californiensis</name>
    <dbReference type="NCBI Taxonomy" id="2527989"/>
    <lineage>
        <taxon>Bacteria</taxon>
        <taxon>Pseudomonadati</taxon>
        <taxon>Planctomycetota</taxon>
        <taxon>Planctomycetia</taxon>
        <taxon>Planctomycetales</taxon>
        <taxon>Planctomycetaceae</taxon>
        <taxon>Alienimonas</taxon>
    </lineage>
</organism>
<dbReference type="KEGG" id="acaf:CA12_26350"/>
<proteinExistence type="predicted"/>
<dbReference type="RefSeq" id="WP_145359344.1">
    <property type="nucleotide sequence ID" value="NZ_CP036265.1"/>
</dbReference>
<keyword evidence="1" id="KW-0472">Membrane</keyword>
<feature type="transmembrane region" description="Helical" evidence="1">
    <location>
        <begin position="547"/>
        <end position="569"/>
    </location>
</feature>
<feature type="transmembrane region" description="Helical" evidence="1">
    <location>
        <begin position="435"/>
        <end position="452"/>
    </location>
</feature>
<feature type="transmembrane region" description="Helical" evidence="1">
    <location>
        <begin position="114"/>
        <end position="139"/>
    </location>
</feature>
<keyword evidence="3" id="KW-1185">Reference proteome</keyword>
<dbReference type="EMBL" id="CP036265">
    <property type="protein sequence ID" value="QDT16530.1"/>
    <property type="molecule type" value="Genomic_DNA"/>
</dbReference>
<gene>
    <name evidence="2" type="ORF">CA12_26350</name>
</gene>